<evidence type="ECO:0000313" key="4">
    <source>
        <dbReference type="EMBL" id="HIU36622.1"/>
    </source>
</evidence>
<reference evidence="4" key="2">
    <citation type="journal article" date="2021" name="PeerJ">
        <title>Extensive microbial diversity within the chicken gut microbiome revealed by metagenomics and culture.</title>
        <authorList>
            <person name="Gilroy R."/>
            <person name="Ravi A."/>
            <person name="Getino M."/>
            <person name="Pursley I."/>
            <person name="Horton D.L."/>
            <person name="Alikhan N.F."/>
            <person name="Baker D."/>
            <person name="Gharbi K."/>
            <person name="Hall N."/>
            <person name="Watson M."/>
            <person name="Adriaenssens E.M."/>
            <person name="Foster-Nyarko E."/>
            <person name="Jarju S."/>
            <person name="Secka A."/>
            <person name="Antonio M."/>
            <person name="Oren A."/>
            <person name="Chaudhuri R.R."/>
            <person name="La Ragione R."/>
            <person name="Hildebrand F."/>
            <person name="Pallen M.J."/>
        </authorList>
    </citation>
    <scope>NUCLEOTIDE SEQUENCE</scope>
    <source>
        <strain evidence="4">ChiGjej1B1-19959</strain>
    </source>
</reference>
<dbReference type="GO" id="GO:0019693">
    <property type="term" value="P:ribose phosphate metabolic process"/>
    <property type="evidence" value="ECO:0007669"/>
    <property type="project" value="TreeGrafter"/>
</dbReference>
<organism evidence="4 5">
    <name type="scientific">Candidatus Fimenecus excrementigallinarum</name>
    <dbReference type="NCBI Taxonomy" id="2840816"/>
    <lineage>
        <taxon>Bacteria</taxon>
        <taxon>Bacillati</taxon>
        <taxon>Bacillota</taxon>
        <taxon>Clostridia</taxon>
        <taxon>Candidatus Fimenecus</taxon>
    </lineage>
</organism>
<protein>
    <submittedName>
        <fullName evidence="4">NUDIX hydrolase</fullName>
    </submittedName>
</protein>
<dbReference type="PANTHER" id="PTHR11839:SF18">
    <property type="entry name" value="NUDIX HYDROLASE DOMAIN-CONTAINING PROTEIN"/>
    <property type="match status" value="1"/>
</dbReference>
<dbReference type="AlphaFoldDB" id="A0A9D1IID0"/>
<dbReference type="InterPro" id="IPR000086">
    <property type="entry name" value="NUDIX_hydrolase_dom"/>
</dbReference>
<dbReference type="PANTHER" id="PTHR11839">
    <property type="entry name" value="UDP/ADP-SUGAR PYROPHOSPHATASE"/>
    <property type="match status" value="1"/>
</dbReference>
<dbReference type="Proteomes" id="UP000824071">
    <property type="component" value="Unassembled WGS sequence"/>
</dbReference>
<accession>A0A9D1IID0</accession>
<feature type="domain" description="Nudix hydrolase" evidence="3">
    <location>
        <begin position="1"/>
        <end position="102"/>
    </location>
</feature>
<comment type="caution">
    <text evidence="4">The sequence shown here is derived from an EMBL/GenBank/DDBJ whole genome shotgun (WGS) entry which is preliminary data.</text>
</comment>
<dbReference type="Gene3D" id="3.90.79.10">
    <property type="entry name" value="Nucleoside Triphosphate Pyrophosphohydrolase"/>
    <property type="match status" value="1"/>
</dbReference>
<evidence type="ECO:0000259" key="3">
    <source>
        <dbReference type="PROSITE" id="PS51462"/>
    </source>
</evidence>
<dbReference type="EMBL" id="DVMW01000049">
    <property type="protein sequence ID" value="HIU36622.1"/>
    <property type="molecule type" value="Genomic_DNA"/>
</dbReference>
<comment type="cofactor">
    <cofactor evidence="1">
        <name>Mg(2+)</name>
        <dbReference type="ChEBI" id="CHEBI:18420"/>
    </cofactor>
</comment>
<feature type="non-terminal residue" evidence="4">
    <location>
        <position position="1"/>
    </location>
</feature>
<evidence type="ECO:0000313" key="5">
    <source>
        <dbReference type="Proteomes" id="UP000824071"/>
    </source>
</evidence>
<dbReference type="InterPro" id="IPR015797">
    <property type="entry name" value="NUDIX_hydrolase-like_dom_sf"/>
</dbReference>
<gene>
    <name evidence="4" type="ORF">IAC53_08470</name>
</gene>
<proteinExistence type="predicted"/>
<dbReference type="GO" id="GO:0005829">
    <property type="term" value="C:cytosol"/>
    <property type="evidence" value="ECO:0007669"/>
    <property type="project" value="TreeGrafter"/>
</dbReference>
<dbReference type="GO" id="GO:0006753">
    <property type="term" value="P:nucleoside phosphate metabolic process"/>
    <property type="evidence" value="ECO:0007669"/>
    <property type="project" value="TreeGrafter"/>
</dbReference>
<dbReference type="Pfam" id="PF00293">
    <property type="entry name" value="NUDIX"/>
    <property type="match status" value="1"/>
</dbReference>
<dbReference type="CDD" id="cd03424">
    <property type="entry name" value="NUDIX_ADPRase_Nudt5_UGPPase_Nudt14"/>
    <property type="match status" value="1"/>
</dbReference>
<name>A0A9D1IID0_9FIRM</name>
<sequence length="115" mass="12815">REVVLELPAGKLEYGEDPLEAGKRELHEEAGAAADVYRSLGTLYPTPGYCGEIIHLYLATGLAFSAPQPDEDEFLRLRRIPLETAYRMVLDNQIPDAKTQVGILKTYQLIKEGLL</sequence>
<dbReference type="SUPFAM" id="SSF55811">
    <property type="entry name" value="Nudix"/>
    <property type="match status" value="1"/>
</dbReference>
<evidence type="ECO:0000256" key="2">
    <source>
        <dbReference type="ARBA" id="ARBA00022801"/>
    </source>
</evidence>
<keyword evidence="2 4" id="KW-0378">Hydrolase</keyword>
<dbReference type="PROSITE" id="PS51462">
    <property type="entry name" value="NUDIX"/>
    <property type="match status" value="1"/>
</dbReference>
<evidence type="ECO:0000256" key="1">
    <source>
        <dbReference type="ARBA" id="ARBA00001946"/>
    </source>
</evidence>
<dbReference type="GO" id="GO:0016787">
    <property type="term" value="F:hydrolase activity"/>
    <property type="evidence" value="ECO:0007669"/>
    <property type="project" value="UniProtKB-KW"/>
</dbReference>
<reference evidence="4" key="1">
    <citation type="submission" date="2020-10" db="EMBL/GenBank/DDBJ databases">
        <authorList>
            <person name="Gilroy R."/>
        </authorList>
    </citation>
    <scope>NUCLEOTIDE SEQUENCE</scope>
    <source>
        <strain evidence="4">ChiGjej1B1-19959</strain>
    </source>
</reference>